<comment type="catalytic activity">
    <reaction evidence="6 7">
        <text>D-mannitol 1-phosphate + NAD(+) = beta-D-fructose 6-phosphate + NADH + H(+)</text>
        <dbReference type="Rhea" id="RHEA:19661"/>
        <dbReference type="ChEBI" id="CHEBI:15378"/>
        <dbReference type="ChEBI" id="CHEBI:57540"/>
        <dbReference type="ChEBI" id="CHEBI:57634"/>
        <dbReference type="ChEBI" id="CHEBI:57945"/>
        <dbReference type="ChEBI" id="CHEBI:61381"/>
        <dbReference type="EC" id="1.1.1.17"/>
    </reaction>
</comment>
<feature type="domain" description="Mannitol dehydrogenase C-terminal" evidence="9">
    <location>
        <begin position="201"/>
        <end position="378"/>
    </location>
</feature>
<dbReference type="Pfam" id="PF08125">
    <property type="entry name" value="Mannitol_dh_C"/>
    <property type="match status" value="1"/>
</dbReference>
<dbReference type="HAMAP" id="MF_00196">
    <property type="entry name" value="Mannitol_dehydrog"/>
    <property type="match status" value="1"/>
</dbReference>
<keyword evidence="4 7" id="KW-0560">Oxidoreductase</keyword>
<evidence type="ECO:0000256" key="3">
    <source>
        <dbReference type="ARBA" id="ARBA00016219"/>
    </source>
</evidence>
<dbReference type="RefSeq" id="WP_010025193.1">
    <property type="nucleotide sequence ID" value="NZ_AFVQ02000112.1"/>
</dbReference>
<evidence type="ECO:0000259" key="8">
    <source>
        <dbReference type="Pfam" id="PF01232"/>
    </source>
</evidence>
<dbReference type="InterPro" id="IPR013328">
    <property type="entry name" value="6PGD_dom2"/>
</dbReference>
<evidence type="ECO:0000256" key="5">
    <source>
        <dbReference type="ARBA" id="ARBA00023027"/>
    </source>
</evidence>
<dbReference type="SUPFAM" id="SSF48179">
    <property type="entry name" value="6-phosphogluconate dehydrogenase C-terminal domain-like"/>
    <property type="match status" value="1"/>
</dbReference>
<dbReference type="InterPro" id="IPR023027">
    <property type="entry name" value="Mannitol_DH_CS"/>
</dbReference>
<comment type="similarity">
    <text evidence="1 7">Belongs to the mannitol dehydrogenase family.</text>
</comment>
<dbReference type="InterPro" id="IPR008927">
    <property type="entry name" value="6-PGluconate_DH-like_C_sf"/>
</dbReference>
<dbReference type="PROSITE" id="PS00974">
    <property type="entry name" value="MANNITOL_DHGENASE"/>
    <property type="match status" value="1"/>
</dbReference>
<feature type="binding site" evidence="7">
    <location>
        <begin position="4"/>
        <end position="15"/>
    </location>
    <ligand>
        <name>NAD(+)</name>
        <dbReference type="ChEBI" id="CHEBI:57540"/>
    </ligand>
</feature>
<dbReference type="AlphaFoldDB" id="A0A0U1QN90"/>
<dbReference type="SUPFAM" id="SSF51735">
    <property type="entry name" value="NAD(P)-binding Rossmann-fold domains"/>
    <property type="match status" value="1"/>
</dbReference>
<dbReference type="OrthoDB" id="271711at2"/>
<evidence type="ECO:0000313" key="10">
    <source>
        <dbReference type="EMBL" id="KLI02277.1"/>
    </source>
</evidence>
<gene>
    <name evidence="7" type="primary">mtlD</name>
    <name evidence="10" type="ORF">SINU_09060</name>
</gene>
<dbReference type="NCBIfam" id="NF002652">
    <property type="entry name" value="PRK02318.2-5"/>
    <property type="match status" value="1"/>
</dbReference>
<dbReference type="GO" id="GO:0008926">
    <property type="term" value="F:mannitol-1-phosphate 5-dehydrogenase activity"/>
    <property type="evidence" value="ECO:0007669"/>
    <property type="project" value="UniProtKB-UniRule"/>
</dbReference>
<comment type="caution">
    <text evidence="10">The sequence shown here is derived from an EMBL/GenBank/DDBJ whole genome shotgun (WGS) entry which is preliminary data.</text>
</comment>
<sequence length="383" mass="43065">MKEVVHFGAGNIGRGFIGALFSESGYHVSFVDIAEPIINALNEKQTYKVRTAAEHPETITITNVSGINSKTNPDQVVAAIGKAEYLTTAIGPKVLPFIAPLIAKGLKERLTHTNDRIYVIACENQINATDLLKKEVLKALDEATTKKLNGKVFFLNSAVDRIVPLQHNDELLDVLVEDYREWIVETNEQLPQVKGMQIVPDLAPYIERKLFTVNTGHATTAYFGYQAGKKKIHQALQDPELYQDVKATIEETGAYLIKQYGFKPEVHEQYIEKILHRFQNPKLNDDVTRVGRSPLRKLGAEDRLVKPAREAQKLGLSFTHLAKVMAAALHFDYSEDAEAESLQRQLKRKGVQAVLRDVSRLEAEDPIAKEVVHYYENVNLLKK</sequence>
<dbReference type="NCBIfam" id="NF002646">
    <property type="entry name" value="PRK02318.1-2"/>
    <property type="match status" value="1"/>
</dbReference>
<evidence type="ECO:0000256" key="1">
    <source>
        <dbReference type="ARBA" id="ARBA00006541"/>
    </source>
</evidence>
<dbReference type="EC" id="1.1.1.17" evidence="2 7"/>
<proteinExistence type="inferred from homology"/>
<feature type="domain" description="Mannitol dehydrogenase N-terminal" evidence="8">
    <location>
        <begin position="3"/>
        <end position="188"/>
    </location>
</feature>
<dbReference type="PANTHER" id="PTHR30524">
    <property type="entry name" value="MANNITOL-1-PHOSPHATE 5-DEHYDROGENASE"/>
    <property type="match status" value="1"/>
</dbReference>
<keyword evidence="11" id="KW-1185">Reference proteome</keyword>
<evidence type="ECO:0000256" key="7">
    <source>
        <dbReference type="HAMAP-Rule" id="MF_00196"/>
    </source>
</evidence>
<dbReference type="InterPro" id="IPR013118">
    <property type="entry name" value="Mannitol_DH_C"/>
</dbReference>
<dbReference type="Gene3D" id="1.10.1040.10">
    <property type="entry name" value="N-(1-d-carboxylethyl)-l-norvaline Dehydrogenase, domain 2"/>
    <property type="match status" value="1"/>
</dbReference>
<keyword evidence="5 7" id="KW-0520">NAD</keyword>
<dbReference type="EMBL" id="AFVQ02000112">
    <property type="protein sequence ID" value="KLI02277.1"/>
    <property type="molecule type" value="Genomic_DNA"/>
</dbReference>
<dbReference type="InterPro" id="IPR036291">
    <property type="entry name" value="NAD(P)-bd_dom_sf"/>
</dbReference>
<dbReference type="NCBIfam" id="NF002647">
    <property type="entry name" value="PRK02318.1-3"/>
    <property type="match status" value="1"/>
</dbReference>
<dbReference type="InterPro" id="IPR013131">
    <property type="entry name" value="Mannitol_DH_N"/>
</dbReference>
<organism evidence="10 11">
    <name type="scientific">Sporolactobacillus inulinus CASD</name>
    <dbReference type="NCBI Taxonomy" id="1069536"/>
    <lineage>
        <taxon>Bacteria</taxon>
        <taxon>Bacillati</taxon>
        <taxon>Bacillota</taxon>
        <taxon>Bacilli</taxon>
        <taxon>Bacillales</taxon>
        <taxon>Sporolactobacillaceae</taxon>
        <taxon>Sporolactobacillus</taxon>
    </lineage>
</organism>
<evidence type="ECO:0000313" key="11">
    <source>
        <dbReference type="Proteomes" id="UP000035553"/>
    </source>
</evidence>
<dbReference type="InterPro" id="IPR023028">
    <property type="entry name" value="Mannitol_1_phos_5_DH"/>
</dbReference>
<dbReference type="PRINTS" id="PR00084">
    <property type="entry name" value="MTLDHDRGNASE"/>
</dbReference>
<evidence type="ECO:0000256" key="2">
    <source>
        <dbReference type="ARBA" id="ARBA00012939"/>
    </source>
</evidence>
<reference evidence="10 11" key="1">
    <citation type="journal article" date="2011" name="J. Bacteriol.">
        <title>Draft genome sequence of Sporolactobacillus inulinus strain CASD, an efficient D-lactic acid-producing bacterium with high-concentration lactate tolerance capability.</title>
        <authorList>
            <person name="Yu B."/>
            <person name="Su F."/>
            <person name="Wang L."/>
            <person name="Xu K."/>
            <person name="Zhao B."/>
            <person name="Xu P."/>
        </authorList>
    </citation>
    <scope>NUCLEOTIDE SEQUENCE [LARGE SCALE GENOMIC DNA]</scope>
    <source>
        <strain evidence="10 11">CASD</strain>
    </source>
</reference>
<dbReference type="GO" id="GO:0005829">
    <property type="term" value="C:cytosol"/>
    <property type="evidence" value="ECO:0007669"/>
    <property type="project" value="TreeGrafter"/>
</dbReference>
<dbReference type="PANTHER" id="PTHR30524:SF0">
    <property type="entry name" value="ALTRONATE OXIDOREDUCTASE-RELATED"/>
    <property type="match status" value="1"/>
</dbReference>
<evidence type="ECO:0000256" key="6">
    <source>
        <dbReference type="ARBA" id="ARBA00048615"/>
    </source>
</evidence>
<name>A0A0U1QN90_9BACL</name>
<dbReference type="GO" id="GO:0019592">
    <property type="term" value="P:mannitol catabolic process"/>
    <property type="evidence" value="ECO:0007669"/>
    <property type="project" value="TreeGrafter"/>
</dbReference>
<protein>
    <recommendedName>
        <fullName evidence="3 7">Mannitol-1-phosphate 5-dehydrogenase</fullName>
        <ecNumber evidence="2 7">1.1.1.17</ecNumber>
    </recommendedName>
</protein>
<dbReference type="Pfam" id="PF01232">
    <property type="entry name" value="Mannitol_dh"/>
    <property type="match status" value="1"/>
</dbReference>
<accession>A0A0U1QN90</accession>
<evidence type="ECO:0000256" key="4">
    <source>
        <dbReference type="ARBA" id="ARBA00023002"/>
    </source>
</evidence>
<dbReference type="InterPro" id="IPR000669">
    <property type="entry name" value="Mannitol_DH"/>
</dbReference>
<dbReference type="Gene3D" id="3.40.50.720">
    <property type="entry name" value="NAD(P)-binding Rossmann-like Domain"/>
    <property type="match status" value="1"/>
</dbReference>
<evidence type="ECO:0000259" key="9">
    <source>
        <dbReference type="Pfam" id="PF08125"/>
    </source>
</evidence>
<dbReference type="Proteomes" id="UP000035553">
    <property type="component" value="Unassembled WGS sequence"/>
</dbReference>
<dbReference type="STRING" id="1069536.SINU_09060"/>